<dbReference type="InterPro" id="IPR013783">
    <property type="entry name" value="Ig-like_fold"/>
</dbReference>
<keyword evidence="2" id="KW-1185">Reference proteome</keyword>
<gene>
    <name evidence="1" type="ORF">FH603_4360</name>
</gene>
<evidence type="ECO:0000313" key="2">
    <source>
        <dbReference type="Proteomes" id="UP000700732"/>
    </source>
</evidence>
<name>A0ABR6WBA5_9BACT</name>
<reference evidence="1 2" key="1">
    <citation type="submission" date="2019-06" db="EMBL/GenBank/DDBJ databases">
        <title>Spirosoma utsteinense sp. nov. isolated from Antarctic ice-free soils.</title>
        <authorList>
            <person name="Tahon G."/>
        </authorList>
    </citation>
    <scope>NUCLEOTIDE SEQUENCE [LARGE SCALE GENOMIC DNA]</scope>
    <source>
        <strain evidence="1 2">LMG 31447</strain>
    </source>
</reference>
<dbReference type="Gene3D" id="2.60.40.10">
    <property type="entry name" value="Immunoglobulins"/>
    <property type="match status" value="1"/>
</dbReference>
<evidence type="ECO:0000313" key="1">
    <source>
        <dbReference type="EMBL" id="MBC3793837.1"/>
    </source>
</evidence>
<dbReference type="RefSeq" id="WP_186739683.1">
    <property type="nucleotide sequence ID" value="NZ_VFIA01000032.1"/>
</dbReference>
<dbReference type="EMBL" id="VFIA01000032">
    <property type="protein sequence ID" value="MBC3793837.1"/>
    <property type="molecule type" value="Genomic_DNA"/>
</dbReference>
<accession>A0ABR6WBA5</accession>
<proteinExistence type="predicted"/>
<comment type="caution">
    <text evidence="1">The sequence shown here is derived from an EMBL/GenBank/DDBJ whole genome shotgun (WGS) entry which is preliminary data.</text>
</comment>
<sequence>MKKNYVLSRQLIGLVIFWTGLVIHPAGGQSIPDAQWARVGRTLAITTDGNIATGDGLQVVKYDLDGDKLRSSGLIGGTSYIGGKIPGCPSCLPNVGGYSAVTSILFTNPTSNGGILLIGREYGTGYSILARLNANLGSEGAGQGVAYALGTPDAGVLTLTSGIEYNDTKIKTFIRRNGPQASWSRSVAFPAPYPATPDNSATIGNVAINTPDGGYLVAGYFNSVGDYVPGGGWVAKLNGNGDVMWQRLLNGLPLTMNINGPLPGSITALKSVTDVLVSADGTGYALVGAGVVPAKYPGAPNTAIVELNADGSFRRARVIDNTFTDAYITVYSGAGGKKYYAVGNSSLQNGVDPQILLVDPTEKPLNEPDLLKVVARRTFEGPGDGPLVKIGVAGDGSLVFATANNQLVKLVPESQNTGAFRLTTPTYNCQTGAIVFNTSGGDGSLITYEAPGISRASATSNTGTVEEGLRNDPKIIPITATQNGVSVVYKFDLRAPCSNTTAPQPPLSYPIPNLSYKAGEPLLFSLGSYFSDPTTGIPGYNSDWMISAEGLPDGLELQVRSYPYYTIPNIPIVGTPRTPGVYTVNVTASTSGYRSDPLRATFTITITPNGQPVEPPTPPVTGGSLTLTQPTYTCATGAITFNTSGGDGSPIIYIAPGISRSSLTSNTGIVEQGLRNDPKPLTITATQNGITVSYTFDFGGYCANPQPPVNPPTGNALALLPPAYDCATGAITFRTSGGNGTPIEYAAAGITGWTSNPNQFVDQDSRTANDVQPFMLMARQNGVTVTYEWNLKAACGRARTGAVEPEAELSLTVLGNPTTDRVRVRLGGVDGRSVRLVLSDAGGRVLENRFVEGTEGNGEQVFDLQRSLPGLLLLRATTPSQTKSVKILKQ</sequence>
<dbReference type="Proteomes" id="UP000700732">
    <property type="component" value="Unassembled WGS sequence"/>
</dbReference>
<protein>
    <submittedName>
        <fullName evidence="1">Uncharacterized protein</fullName>
    </submittedName>
</protein>
<organism evidence="1 2">
    <name type="scientific">Spirosoma utsteinense</name>
    <dbReference type="NCBI Taxonomy" id="2585773"/>
    <lineage>
        <taxon>Bacteria</taxon>
        <taxon>Pseudomonadati</taxon>
        <taxon>Bacteroidota</taxon>
        <taxon>Cytophagia</taxon>
        <taxon>Cytophagales</taxon>
        <taxon>Cytophagaceae</taxon>
        <taxon>Spirosoma</taxon>
    </lineage>
</organism>